<dbReference type="EMBL" id="JABVXQ010000001">
    <property type="protein sequence ID" value="KAF6131232.1"/>
    <property type="molecule type" value="Genomic_DNA"/>
</dbReference>
<name>A0A834BDR6_9CHIR</name>
<sequence>MLGDIHQQTQRTPGPGTSFLLGKVLSRPFSVFNSHRASRASPSPSASSGSSCLSSGLRIPSTVFDSRQEAVHRVPLLRVYQLWDLSRCHPLLLDAGHATFSSVVLGGLARAFSALQGKLQASVWGFTDFLCYVCSAVHQRVFSFPLFPSFRLLWV</sequence>
<accession>A0A834BDR6</accession>
<organism evidence="1 2">
    <name type="scientific">Phyllostomus discolor</name>
    <name type="common">pale spear-nosed bat</name>
    <dbReference type="NCBI Taxonomy" id="89673"/>
    <lineage>
        <taxon>Eukaryota</taxon>
        <taxon>Metazoa</taxon>
        <taxon>Chordata</taxon>
        <taxon>Craniata</taxon>
        <taxon>Vertebrata</taxon>
        <taxon>Euteleostomi</taxon>
        <taxon>Mammalia</taxon>
        <taxon>Eutheria</taxon>
        <taxon>Laurasiatheria</taxon>
        <taxon>Chiroptera</taxon>
        <taxon>Yangochiroptera</taxon>
        <taxon>Phyllostomidae</taxon>
        <taxon>Phyllostominae</taxon>
        <taxon>Phyllostomus</taxon>
    </lineage>
</organism>
<evidence type="ECO:0000313" key="2">
    <source>
        <dbReference type="Proteomes" id="UP000664940"/>
    </source>
</evidence>
<reference evidence="1 2" key="1">
    <citation type="journal article" date="2020" name="Nature">
        <title>Six reference-quality genomes reveal evolution of bat adaptations.</title>
        <authorList>
            <person name="Jebb D."/>
            <person name="Huang Z."/>
            <person name="Pippel M."/>
            <person name="Hughes G.M."/>
            <person name="Lavrichenko K."/>
            <person name="Devanna P."/>
            <person name="Winkler S."/>
            <person name="Jermiin L.S."/>
            <person name="Skirmuntt E.C."/>
            <person name="Katzourakis A."/>
            <person name="Burkitt-Gray L."/>
            <person name="Ray D.A."/>
            <person name="Sullivan K.A.M."/>
            <person name="Roscito J.G."/>
            <person name="Kirilenko B.M."/>
            <person name="Davalos L.M."/>
            <person name="Corthals A.P."/>
            <person name="Power M.L."/>
            <person name="Jones G."/>
            <person name="Ransome R.D."/>
            <person name="Dechmann D.K.N."/>
            <person name="Locatelli A.G."/>
            <person name="Puechmaille S.J."/>
            <person name="Fedrigo O."/>
            <person name="Jarvis E.D."/>
            <person name="Hiller M."/>
            <person name="Vernes S.C."/>
            <person name="Myers E.W."/>
            <person name="Teeling E.C."/>
        </authorList>
    </citation>
    <scope>NUCLEOTIDE SEQUENCE [LARGE SCALE GENOMIC DNA]</scope>
    <source>
        <strain evidence="1">Bat1K_MPI-CBG_1</strain>
    </source>
</reference>
<proteinExistence type="predicted"/>
<dbReference type="AlphaFoldDB" id="A0A834BDR6"/>
<protein>
    <submittedName>
        <fullName evidence="1">Uncharacterized protein</fullName>
    </submittedName>
</protein>
<evidence type="ECO:0000313" key="1">
    <source>
        <dbReference type="EMBL" id="KAF6131232.1"/>
    </source>
</evidence>
<gene>
    <name evidence="1" type="ORF">HJG60_008092</name>
</gene>
<comment type="caution">
    <text evidence="1">The sequence shown here is derived from an EMBL/GenBank/DDBJ whole genome shotgun (WGS) entry which is preliminary data.</text>
</comment>
<dbReference type="Proteomes" id="UP000664940">
    <property type="component" value="Unassembled WGS sequence"/>
</dbReference>